<comment type="caution">
    <text evidence="2">The sequence shown here is derived from an EMBL/GenBank/DDBJ whole genome shotgun (WGS) entry which is preliminary data.</text>
</comment>
<gene>
    <name evidence="2" type="ORF">PF66_01644</name>
</gene>
<name>A0A0N0VK82_9PSED</name>
<dbReference type="PROSITE" id="PS50943">
    <property type="entry name" value="HTH_CROC1"/>
    <property type="match status" value="1"/>
</dbReference>
<dbReference type="SMART" id="SM00530">
    <property type="entry name" value="HTH_XRE"/>
    <property type="match status" value="1"/>
</dbReference>
<dbReference type="Pfam" id="PF01381">
    <property type="entry name" value="HTH_3"/>
    <property type="match status" value="1"/>
</dbReference>
<dbReference type="EMBL" id="JSYZ01000004">
    <property type="protein sequence ID" value="KPA92060.1"/>
    <property type="molecule type" value="Genomic_DNA"/>
</dbReference>
<dbReference type="OrthoDB" id="8527218at2"/>
<feature type="domain" description="HTH cro/C1-type" evidence="1">
    <location>
        <begin position="11"/>
        <end position="63"/>
    </location>
</feature>
<dbReference type="SUPFAM" id="SSF47413">
    <property type="entry name" value="lambda repressor-like DNA-binding domains"/>
    <property type="match status" value="1"/>
</dbReference>
<dbReference type="STRING" id="50340.PF66_01644"/>
<dbReference type="AlphaFoldDB" id="A0A0N0VK82"/>
<dbReference type="RefSeq" id="WP_054062372.1">
    <property type="nucleotide sequence ID" value="NZ_JSYZ01000004.1"/>
</dbReference>
<evidence type="ECO:0000259" key="1">
    <source>
        <dbReference type="PROSITE" id="PS50943"/>
    </source>
</evidence>
<dbReference type="InterPro" id="IPR001387">
    <property type="entry name" value="Cro/C1-type_HTH"/>
</dbReference>
<dbReference type="PATRIC" id="fig|50340.43.peg.4801"/>
<proteinExistence type="predicted"/>
<sequence length="134" mass="14711">MSLKATFAAVLKAMRATRGLSQKKLAEVSSRTYISKLERGQCCPTLEMISALSVPLNVSPLTLMAVTLGAQTGEPIQVLLGRLEREAAELAQSGVLKELQIPFSEEPRVPPRRAQPRLRDSSQAIRQTEFCFAE</sequence>
<accession>A0A0N0VK82</accession>
<dbReference type="CDD" id="cd00093">
    <property type="entry name" value="HTH_XRE"/>
    <property type="match status" value="1"/>
</dbReference>
<evidence type="ECO:0000313" key="3">
    <source>
        <dbReference type="Proteomes" id="UP000037931"/>
    </source>
</evidence>
<keyword evidence="3" id="KW-1185">Reference proteome</keyword>
<evidence type="ECO:0000313" key="2">
    <source>
        <dbReference type="EMBL" id="KPA92060.1"/>
    </source>
</evidence>
<dbReference type="GO" id="GO:0003677">
    <property type="term" value="F:DNA binding"/>
    <property type="evidence" value="ECO:0007669"/>
    <property type="project" value="InterPro"/>
</dbReference>
<reference evidence="2 3" key="1">
    <citation type="journal article" date="2015" name="PLoS ONE">
        <title>Rice-Infecting Pseudomonas Genomes Are Highly Accessorized and Harbor Multiple Putative Virulence Mechanisms to Cause Sheath Brown Rot.</title>
        <authorList>
            <person name="Quibod I.L."/>
            <person name="Grande G."/>
            <person name="Oreiro E.G."/>
            <person name="Borja F.N."/>
            <person name="Dossa G.S."/>
            <person name="Mauleon R."/>
            <person name="Cruz C.V."/>
            <person name="Oliva R."/>
        </authorList>
    </citation>
    <scope>NUCLEOTIDE SEQUENCE [LARGE SCALE GENOMIC DNA]</scope>
    <source>
        <strain evidence="2 3">IRRI 6609</strain>
    </source>
</reference>
<dbReference type="InterPro" id="IPR010982">
    <property type="entry name" value="Lambda_DNA-bd_dom_sf"/>
</dbReference>
<protein>
    <submittedName>
        <fullName evidence="2">Putative transcriptional regulator</fullName>
    </submittedName>
</protein>
<organism evidence="2 3">
    <name type="scientific">Pseudomonas asplenii</name>
    <dbReference type="NCBI Taxonomy" id="53407"/>
    <lineage>
        <taxon>Bacteria</taxon>
        <taxon>Pseudomonadati</taxon>
        <taxon>Pseudomonadota</taxon>
        <taxon>Gammaproteobacteria</taxon>
        <taxon>Pseudomonadales</taxon>
        <taxon>Pseudomonadaceae</taxon>
        <taxon>Pseudomonas</taxon>
    </lineage>
</organism>
<dbReference type="Gene3D" id="1.10.260.40">
    <property type="entry name" value="lambda repressor-like DNA-binding domains"/>
    <property type="match status" value="1"/>
</dbReference>
<dbReference type="Proteomes" id="UP000037931">
    <property type="component" value="Unassembled WGS sequence"/>
</dbReference>